<dbReference type="Pfam" id="PF06119">
    <property type="entry name" value="NIDO"/>
    <property type="match status" value="1"/>
</dbReference>
<gene>
    <name evidence="3" type="ORF">Fcan01_20410</name>
</gene>
<dbReference type="GO" id="GO:0007160">
    <property type="term" value="P:cell-matrix adhesion"/>
    <property type="evidence" value="ECO:0007669"/>
    <property type="project" value="InterPro"/>
</dbReference>
<dbReference type="InterPro" id="IPR003886">
    <property type="entry name" value="NIDO_dom"/>
</dbReference>
<protein>
    <submittedName>
        <fullName evidence="3">Sushi, nidogen and EGF-like domain-containing protein 1</fullName>
    </submittedName>
</protein>
<feature type="signal peptide" evidence="1">
    <location>
        <begin position="1"/>
        <end position="20"/>
    </location>
</feature>
<evidence type="ECO:0000313" key="3">
    <source>
        <dbReference type="EMBL" id="OXA44273.1"/>
    </source>
</evidence>
<dbReference type="PANTHER" id="PTHR13802">
    <property type="entry name" value="MUCIN 4-RELATED"/>
    <property type="match status" value="1"/>
</dbReference>
<dbReference type="EMBL" id="LNIX01000019">
    <property type="protein sequence ID" value="OXA44273.1"/>
    <property type="molecule type" value="Genomic_DNA"/>
</dbReference>
<feature type="chain" id="PRO_5012488729" evidence="1">
    <location>
        <begin position="21"/>
        <end position="362"/>
    </location>
</feature>
<dbReference type="STRING" id="158441.A0A226DGD4"/>
<comment type="caution">
    <text evidence="3">The sequence shown here is derived from an EMBL/GenBank/DDBJ whole genome shotgun (WGS) entry which is preliminary data.</text>
</comment>
<organism evidence="3 4">
    <name type="scientific">Folsomia candida</name>
    <name type="common">Springtail</name>
    <dbReference type="NCBI Taxonomy" id="158441"/>
    <lineage>
        <taxon>Eukaryota</taxon>
        <taxon>Metazoa</taxon>
        <taxon>Ecdysozoa</taxon>
        <taxon>Arthropoda</taxon>
        <taxon>Hexapoda</taxon>
        <taxon>Collembola</taxon>
        <taxon>Entomobryomorpha</taxon>
        <taxon>Isotomoidea</taxon>
        <taxon>Isotomidae</taxon>
        <taxon>Proisotominae</taxon>
        <taxon>Folsomia</taxon>
    </lineage>
</organism>
<dbReference type="OMA" id="WLFQVDK"/>
<dbReference type="SMART" id="SM00539">
    <property type="entry name" value="NIDO"/>
    <property type="match status" value="1"/>
</dbReference>
<dbReference type="OrthoDB" id="9972657at2759"/>
<evidence type="ECO:0000259" key="2">
    <source>
        <dbReference type="PROSITE" id="PS51220"/>
    </source>
</evidence>
<keyword evidence="1" id="KW-0732">Signal</keyword>
<dbReference type="AlphaFoldDB" id="A0A226DGD4"/>
<name>A0A226DGD4_FOLCA</name>
<reference evidence="3 4" key="1">
    <citation type="submission" date="2015-12" db="EMBL/GenBank/DDBJ databases">
        <title>The genome of Folsomia candida.</title>
        <authorList>
            <person name="Faddeeva A."/>
            <person name="Derks M.F."/>
            <person name="Anvar Y."/>
            <person name="Smit S."/>
            <person name="Van Straalen N."/>
            <person name="Roelofs D."/>
        </authorList>
    </citation>
    <scope>NUCLEOTIDE SEQUENCE [LARGE SCALE GENOMIC DNA]</scope>
    <source>
        <strain evidence="3 4">VU population</strain>
        <tissue evidence="3">Whole body</tissue>
    </source>
</reference>
<sequence length="362" mass="39807">MSQFPTFCLILLIFLSRVEGKVEISDFFPFGTSSGDVSFPANDDGFATKQLTMTSEFKFFNVTYSTLFVNNNGGISFSQGVSAYTPTCGALSVPMIVPFWADIDTRKGGFVYYREATDASLLDKAKRDIDLAYPNLPNIRFNWIFVTTWSNVAFYGSSSSCDGLNKRNTFQLALVSDGLYSFAIFYYNTVTWTTGTASGGDSCGLGGTPAKAGFDYGDGRTFYTIEGSCSSQVTNLPQTTNVESPGIWVFKIDNELEEACGFIGNSLEYIVTNPVPSSTAEGYVIWEAELYWYEGLLSDPSSVLNSIYVRQQIDGTTFKILARARFSQYFAETGLRSMTSTVSFTCSSGSRKVHTFNISIIA</sequence>
<evidence type="ECO:0000313" key="4">
    <source>
        <dbReference type="Proteomes" id="UP000198287"/>
    </source>
</evidence>
<keyword evidence="4" id="KW-1185">Reference proteome</keyword>
<proteinExistence type="predicted"/>
<dbReference type="PANTHER" id="PTHR13802:SF59">
    <property type="entry name" value="SUSHI DOMAIN-CONTAINING PROTEIN 2"/>
    <property type="match status" value="1"/>
</dbReference>
<accession>A0A226DGD4</accession>
<dbReference type="Proteomes" id="UP000198287">
    <property type="component" value="Unassembled WGS sequence"/>
</dbReference>
<dbReference type="InterPro" id="IPR051495">
    <property type="entry name" value="Epithelial_Barrier/Signaling"/>
</dbReference>
<evidence type="ECO:0000256" key="1">
    <source>
        <dbReference type="SAM" id="SignalP"/>
    </source>
</evidence>
<feature type="domain" description="NIDO" evidence="2">
    <location>
        <begin position="98"/>
        <end position="255"/>
    </location>
</feature>
<dbReference type="PROSITE" id="PS51220">
    <property type="entry name" value="NIDO"/>
    <property type="match status" value="1"/>
</dbReference>